<organism evidence="9 10">
    <name type="scientific">Paenibacillus eucommiae</name>
    <dbReference type="NCBI Taxonomy" id="1355755"/>
    <lineage>
        <taxon>Bacteria</taxon>
        <taxon>Bacillati</taxon>
        <taxon>Bacillota</taxon>
        <taxon>Bacilli</taxon>
        <taxon>Bacillales</taxon>
        <taxon>Paenibacillaceae</taxon>
        <taxon>Paenibacillus</taxon>
    </lineage>
</organism>
<evidence type="ECO:0000313" key="9">
    <source>
        <dbReference type="EMBL" id="MBP1992514.1"/>
    </source>
</evidence>
<comment type="similarity">
    <text evidence="2">Belongs to the major facilitator superfamily.</text>
</comment>
<keyword evidence="5 7" id="KW-1133">Transmembrane helix</keyword>
<evidence type="ECO:0000256" key="6">
    <source>
        <dbReference type="ARBA" id="ARBA00023136"/>
    </source>
</evidence>
<evidence type="ECO:0000259" key="8">
    <source>
        <dbReference type="PROSITE" id="PS50850"/>
    </source>
</evidence>
<proteinExistence type="inferred from homology"/>
<accession>A0ABS4IY47</accession>
<feature type="transmembrane region" description="Helical" evidence="7">
    <location>
        <begin position="305"/>
        <end position="325"/>
    </location>
</feature>
<feature type="transmembrane region" description="Helical" evidence="7">
    <location>
        <begin position="157"/>
        <end position="176"/>
    </location>
</feature>
<sequence>MKRFLWIGCISYLLIGLAHVVIGSLLSELLNKYGLTYEDGGRLIFMQFAGFLLGVLFTPRILRFMGARRALFMALCCLTIAQLIYVFLPPWSVMLSVSPIAGLGFGMVEAIIGAMIIGHLGSYKAVAMSRVEIFFGVGALSIPLISGFFISFEMWQLSFLTIAVISASTAVCWRWMSFGVELDHALDHRAGKHSQGAVQASSAPSYKGIKRILLPMLVLFFIFYVGLEMSMANFLPSMLIEQFPVTQSAAAISVTIFWLAMALGRIVAGSLSNRVGYAKFLIWASVGTVLSLCLLLAATTYMMNLVIVFAIGLFMAGIFSIALVYADHLMPGNTDRITSLLIGSGGVGGAVIPLISGWSLDRFDVANTYRIFAGFALLLFIILALAIFIDKATQHKKKSAAVPQ</sequence>
<reference evidence="9 10" key="1">
    <citation type="submission" date="2021-03" db="EMBL/GenBank/DDBJ databases">
        <title>Genomic Encyclopedia of Type Strains, Phase IV (KMG-IV): sequencing the most valuable type-strain genomes for metagenomic binning, comparative biology and taxonomic classification.</title>
        <authorList>
            <person name="Goeker M."/>
        </authorList>
    </citation>
    <scope>NUCLEOTIDE SEQUENCE [LARGE SCALE GENOMIC DNA]</scope>
    <source>
        <strain evidence="9 10">DSM 26048</strain>
    </source>
</reference>
<evidence type="ECO:0000256" key="1">
    <source>
        <dbReference type="ARBA" id="ARBA00004651"/>
    </source>
</evidence>
<feature type="transmembrane region" description="Helical" evidence="7">
    <location>
        <begin position="100"/>
        <end position="121"/>
    </location>
</feature>
<dbReference type="InterPro" id="IPR036259">
    <property type="entry name" value="MFS_trans_sf"/>
</dbReference>
<evidence type="ECO:0000256" key="4">
    <source>
        <dbReference type="ARBA" id="ARBA00022692"/>
    </source>
</evidence>
<feature type="transmembrane region" description="Helical" evidence="7">
    <location>
        <begin position="212"/>
        <end position="235"/>
    </location>
</feature>
<keyword evidence="4 7" id="KW-0812">Transmembrane</keyword>
<feature type="transmembrane region" description="Helical" evidence="7">
    <location>
        <begin position="44"/>
        <end position="62"/>
    </location>
</feature>
<feature type="transmembrane region" description="Helical" evidence="7">
    <location>
        <begin position="133"/>
        <end position="151"/>
    </location>
</feature>
<evidence type="ECO:0000313" key="10">
    <source>
        <dbReference type="Proteomes" id="UP001519287"/>
    </source>
</evidence>
<dbReference type="PROSITE" id="PS50850">
    <property type="entry name" value="MFS"/>
    <property type="match status" value="1"/>
</dbReference>
<dbReference type="PANTHER" id="PTHR23514:SF3">
    <property type="entry name" value="BYPASS OF STOP CODON PROTEIN 6"/>
    <property type="match status" value="1"/>
</dbReference>
<feature type="transmembrane region" description="Helical" evidence="7">
    <location>
        <begin position="280"/>
        <end position="299"/>
    </location>
</feature>
<feature type="transmembrane region" description="Helical" evidence="7">
    <location>
        <begin position="371"/>
        <end position="389"/>
    </location>
</feature>
<evidence type="ECO:0000256" key="2">
    <source>
        <dbReference type="ARBA" id="ARBA00008335"/>
    </source>
</evidence>
<name>A0ABS4IY47_9BACL</name>
<dbReference type="EMBL" id="JAGGLB010000014">
    <property type="protein sequence ID" value="MBP1992514.1"/>
    <property type="molecule type" value="Genomic_DNA"/>
</dbReference>
<dbReference type="Gene3D" id="1.20.1250.20">
    <property type="entry name" value="MFS general substrate transporter like domains"/>
    <property type="match status" value="2"/>
</dbReference>
<comment type="caution">
    <text evidence="9">The sequence shown here is derived from an EMBL/GenBank/DDBJ whole genome shotgun (WGS) entry which is preliminary data.</text>
</comment>
<keyword evidence="6 7" id="KW-0472">Membrane</keyword>
<dbReference type="InterPro" id="IPR020846">
    <property type="entry name" value="MFS_dom"/>
</dbReference>
<feature type="transmembrane region" description="Helical" evidence="7">
    <location>
        <begin position="337"/>
        <end position="359"/>
    </location>
</feature>
<feature type="transmembrane region" description="Helical" evidence="7">
    <location>
        <begin position="247"/>
        <end position="268"/>
    </location>
</feature>
<dbReference type="InterPro" id="IPR051788">
    <property type="entry name" value="MFS_Transporter"/>
</dbReference>
<dbReference type="Proteomes" id="UP001519287">
    <property type="component" value="Unassembled WGS sequence"/>
</dbReference>
<feature type="domain" description="Major facilitator superfamily (MFS) profile" evidence="8">
    <location>
        <begin position="4"/>
        <end position="394"/>
    </location>
</feature>
<keyword evidence="10" id="KW-1185">Reference proteome</keyword>
<keyword evidence="3" id="KW-0813">Transport</keyword>
<evidence type="ECO:0000256" key="7">
    <source>
        <dbReference type="SAM" id="Phobius"/>
    </source>
</evidence>
<dbReference type="PANTHER" id="PTHR23514">
    <property type="entry name" value="BYPASS OF STOP CODON PROTEIN 6"/>
    <property type="match status" value="1"/>
</dbReference>
<dbReference type="Pfam" id="PF07690">
    <property type="entry name" value="MFS_1"/>
    <property type="match status" value="1"/>
</dbReference>
<dbReference type="RefSeq" id="WP_209973595.1">
    <property type="nucleotide sequence ID" value="NZ_JAGGLB010000014.1"/>
</dbReference>
<dbReference type="SUPFAM" id="SSF103473">
    <property type="entry name" value="MFS general substrate transporter"/>
    <property type="match status" value="1"/>
</dbReference>
<evidence type="ECO:0000256" key="5">
    <source>
        <dbReference type="ARBA" id="ARBA00022989"/>
    </source>
</evidence>
<evidence type="ECO:0000256" key="3">
    <source>
        <dbReference type="ARBA" id="ARBA00022448"/>
    </source>
</evidence>
<protein>
    <submittedName>
        <fullName evidence="9">FHS family glucose/mannose:H+ symporter-like MFS transporter</fullName>
    </submittedName>
</protein>
<feature type="transmembrane region" description="Helical" evidence="7">
    <location>
        <begin position="69"/>
        <end position="88"/>
    </location>
</feature>
<gene>
    <name evidence="9" type="ORF">J2Z66_004123</name>
</gene>
<dbReference type="InterPro" id="IPR011701">
    <property type="entry name" value="MFS"/>
</dbReference>
<comment type="subcellular location">
    <subcellularLocation>
        <location evidence="1">Cell membrane</location>
        <topology evidence="1">Multi-pass membrane protein</topology>
    </subcellularLocation>
</comment>